<sequence length="196" mass="22151">MNTGILENEKAQTKVNTDNNLEVGERIRLLRINQKRTLQEVADSCDLSKSMISKIENNKTIPSVATLVKIASTLGTTISGLLEQDGWNKAIVTSRKEAVEKLVKTEKGYLIFPYASEYHQKKMQPFLFVARKGEVIPHQLSHDGEEFVFVVEGEMRMQVGDTEYILKTGDSLYFNALQKHGIIPITDEVSYIDIFV</sequence>
<dbReference type="PROSITE" id="PS50943">
    <property type="entry name" value="HTH_CROC1"/>
    <property type="match status" value="1"/>
</dbReference>
<dbReference type="Pfam" id="PF01381">
    <property type="entry name" value="HTH_3"/>
    <property type="match status" value="1"/>
</dbReference>
<dbReference type="RefSeq" id="WP_373391407.1">
    <property type="nucleotide sequence ID" value="NZ_JBCFQJ010000010.1"/>
</dbReference>
<keyword evidence="1" id="KW-0238">DNA-binding</keyword>
<dbReference type="PANTHER" id="PTHR46797">
    <property type="entry name" value="HTH-TYPE TRANSCRIPTIONAL REGULATOR"/>
    <property type="match status" value="1"/>
</dbReference>
<dbReference type="InterPro" id="IPR013096">
    <property type="entry name" value="Cupin_2"/>
</dbReference>
<reference evidence="3 4" key="1">
    <citation type="submission" date="2024-04" db="EMBL/GenBank/DDBJ databases">
        <title>New Clade of Flavobacterium.</title>
        <authorList>
            <person name="Matos L."/>
            <person name="Proenca D.N."/>
            <person name="Fransisco R.M."/>
            <person name="Chung A.P."/>
            <person name="Maccario L."/>
            <person name="Sorensen S.J."/>
            <person name="Morais P.V."/>
        </authorList>
    </citation>
    <scope>NUCLEOTIDE SEQUENCE [LARGE SCALE GENOMIC DNA]</scope>
    <source>
        <strain evidence="3 4">FBOR7N2.3</strain>
    </source>
</reference>
<dbReference type="InterPro" id="IPR011051">
    <property type="entry name" value="RmlC_Cupin_sf"/>
</dbReference>
<feature type="domain" description="HTH cro/C1-type" evidence="2">
    <location>
        <begin position="27"/>
        <end position="81"/>
    </location>
</feature>
<dbReference type="PANTHER" id="PTHR46797:SF1">
    <property type="entry name" value="METHYLPHOSPHONATE SYNTHASE"/>
    <property type="match status" value="1"/>
</dbReference>
<dbReference type="Gene3D" id="2.60.120.10">
    <property type="entry name" value="Jelly Rolls"/>
    <property type="match status" value="1"/>
</dbReference>
<dbReference type="EMBL" id="JBCFQK010000009">
    <property type="protein sequence ID" value="MFA9194303.1"/>
    <property type="molecule type" value="Genomic_DNA"/>
</dbReference>
<dbReference type="SUPFAM" id="SSF47413">
    <property type="entry name" value="lambda repressor-like DNA-binding domains"/>
    <property type="match status" value="1"/>
</dbReference>
<evidence type="ECO:0000259" key="2">
    <source>
        <dbReference type="PROSITE" id="PS50943"/>
    </source>
</evidence>
<dbReference type="InterPro" id="IPR050807">
    <property type="entry name" value="TransReg_Diox_bact_type"/>
</dbReference>
<proteinExistence type="predicted"/>
<dbReference type="Gene3D" id="1.10.260.40">
    <property type="entry name" value="lambda repressor-like DNA-binding domains"/>
    <property type="match status" value="1"/>
</dbReference>
<dbReference type="Pfam" id="PF07883">
    <property type="entry name" value="Cupin_2"/>
    <property type="match status" value="1"/>
</dbReference>
<gene>
    <name evidence="3" type="ORF">AAGV33_07785</name>
</gene>
<dbReference type="Proteomes" id="UP001574170">
    <property type="component" value="Unassembled WGS sequence"/>
</dbReference>
<dbReference type="CDD" id="cd00093">
    <property type="entry name" value="HTH_XRE"/>
    <property type="match status" value="1"/>
</dbReference>
<name>A0ABV4TJU3_9FLAO</name>
<evidence type="ECO:0000313" key="3">
    <source>
        <dbReference type="EMBL" id="MFA9194303.1"/>
    </source>
</evidence>
<evidence type="ECO:0000313" key="4">
    <source>
        <dbReference type="Proteomes" id="UP001574170"/>
    </source>
</evidence>
<evidence type="ECO:0000256" key="1">
    <source>
        <dbReference type="ARBA" id="ARBA00023125"/>
    </source>
</evidence>
<protein>
    <submittedName>
        <fullName evidence="3">XRE family transcriptional regulator</fullName>
    </submittedName>
</protein>
<dbReference type="InterPro" id="IPR001387">
    <property type="entry name" value="Cro/C1-type_HTH"/>
</dbReference>
<dbReference type="CDD" id="cd02209">
    <property type="entry name" value="cupin_XRE_C"/>
    <property type="match status" value="1"/>
</dbReference>
<keyword evidence="4" id="KW-1185">Reference proteome</keyword>
<accession>A0ABV4TJU3</accession>
<dbReference type="InterPro" id="IPR014710">
    <property type="entry name" value="RmlC-like_jellyroll"/>
</dbReference>
<comment type="caution">
    <text evidence="3">The sequence shown here is derived from an EMBL/GenBank/DDBJ whole genome shotgun (WGS) entry which is preliminary data.</text>
</comment>
<dbReference type="SUPFAM" id="SSF51182">
    <property type="entry name" value="RmlC-like cupins"/>
    <property type="match status" value="1"/>
</dbReference>
<organism evidence="3 4">
    <name type="scientific">Flavobacterium magnesitis</name>
    <dbReference type="NCBI Taxonomy" id="3138077"/>
    <lineage>
        <taxon>Bacteria</taxon>
        <taxon>Pseudomonadati</taxon>
        <taxon>Bacteroidota</taxon>
        <taxon>Flavobacteriia</taxon>
        <taxon>Flavobacteriales</taxon>
        <taxon>Flavobacteriaceae</taxon>
        <taxon>Flavobacterium</taxon>
    </lineage>
</organism>
<dbReference type="InterPro" id="IPR010982">
    <property type="entry name" value="Lambda_DNA-bd_dom_sf"/>
</dbReference>
<dbReference type="SMART" id="SM00530">
    <property type="entry name" value="HTH_XRE"/>
    <property type="match status" value="1"/>
</dbReference>